<keyword evidence="3" id="KW-1185">Reference proteome</keyword>
<evidence type="ECO:0000313" key="4">
    <source>
        <dbReference type="RefSeq" id="XP_006818541.1"/>
    </source>
</evidence>
<evidence type="ECO:0000256" key="1">
    <source>
        <dbReference type="SAM" id="Coils"/>
    </source>
</evidence>
<dbReference type="GeneID" id="102801291"/>
<feature type="compositionally biased region" description="Polar residues" evidence="2">
    <location>
        <begin position="214"/>
        <end position="227"/>
    </location>
</feature>
<feature type="region of interest" description="Disordered" evidence="2">
    <location>
        <begin position="212"/>
        <end position="285"/>
    </location>
</feature>
<feature type="region of interest" description="Disordered" evidence="2">
    <location>
        <begin position="1"/>
        <end position="80"/>
    </location>
</feature>
<evidence type="ECO:0000313" key="3">
    <source>
        <dbReference type="Proteomes" id="UP000694865"/>
    </source>
</evidence>
<feature type="compositionally biased region" description="Low complexity" evidence="2">
    <location>
        <begin position="62"/>
        <end position="80"/>
    </location>
</feature>
<keyword evidence="1" id="KW-0175">Coiled coil</keyword>
<accession>A0ABM0MEV0</accession>
<feature type="coiled-coil region" evidence="1">
    <location>
        <begin position="379"/>
        <end position="413"/>
    </location>
</feature>
<sequence>MLPWSAGRRTVHKSGKRSSTFIENSENSSTLSNYSQEDRRKGHSSSFSRSPIKITKRPRFQSPAGPLLNSPLSSPSAGGLTPANNASLQISPVSVTAKRYHVCSPELHSHASPCETSTDRFLAMGQRRYPTHQAQYSSLGLLPSVKWKGGSTIQNALSSHSPHGRNSPVTVKIAAHDGIRSPSPMLQRHNGMVDPLNKETILSALRESKKRTLMQENNEDNSSTASSLFEKGSKRRRCDNSSSCSGSTWVTATPSQSGRNTPIYNGDLNNTDLKSSEGGSMKRSRNAIECSYSSSRRVRQRKDQLEILSQSKFVLEREWTDLKTPPPPLATLALPGIRAIDAICNLCHKGHKESGNRGSRECCYEPCAGYMYCCRLDKHREHSKALRQKDKEIKNVKDKMKALEGELQSVKSFIASLPVFWNHDCNDSSQKIALDGKLSPGNLQDAVDLPKLLEMGKWKVSEFKPDDDDVED</sequence>
<proteinExistence type="predicted"/>
<reference evidence="4" key="1">
    <citation type="submission" date="2025-08" db="UniProtKB">
        <authorList>
            <consortium name="RefSeq"/>
        </authorList>
    </citation>
    <scope>IDENTIFICATION</scope>
    <source>
        <tissue evidence="4">Testes</tissue>
    </source>
</reference>
<feature type="compositionally biased region" description="Polar residues" evidence="2">
    <location>
        <begin position="240"/>
        <end position="273"/>
    </location>
</feature>
<dbReference type="RefSeq" id="XP_006818541.1">
    <property type="nucleotide sequence ID" value="XM_006818478.1"/>
</dbReference>
<feature type="compositionally biased region" description="Polar residues" evidence="2">
    <location>
        <begin position="17"/>
        <end position="35"/>
    </location>
</feature>
<gene>
    <name evidence="4" type="primary">LOC102801291</name>
</gene>
<evidence type="ECO:0000256" key="2">
    <source>
        <dbReference type="SAM" id="MobiDB-lite"/>
    </source>
</evidence>
<organism evidence="3 4">
    <name type="scientific">Saccoglossus kowalevskii</name>
    <name type="common">Acorn worm</name>
    <dbReference type="NCBI Taxonomy" id="10224"/>
    <lineage>
        <taxon>Eukaryota</taxon>
        <taxon>Metazoa</taxon>
        <taxon>Hemichordata</taxon>
        <taxon>Enteropneusta</taxon>
        <taxon>Harrimaniidae</taxon>
        <taxon>Saccoglossus</taxon>
    </lineage>
</organism>
<dbReference type="Proteomes" id="UP000694865">
    <property type="component" value="Unplaced"/>
</dbReference>
<name>A0ABM0MEV0_SACKO</name>
<protein>
    <submittedName>
        <fullName evidence="4">Uncharacterized protein LOC102801291</fullName>
    </submittedName>
</protein>